<dbReference type="SUPFAM" id="SSF64484">
    <property type="entry name" value="beta and beta-prime subunits of DNA dependent RNA-polymerase"/>
    <property type="match status" value="1"/>
</dbReference>
<evidence type="ECO:0000256" key="7">
    <source>
        <dbReference type="ARBA" id="ARBA00023163"/>
    </source>
</evidence>
<dbReference type="PANTHER" id="PTHR34995:SF1">
    <property type="entry name" value="DNA-DIRECTED RNA POLYMERASE SUBUNIT BETA"/>
    <property type="match status" value="1"/>
</dbReference>
<dbReference type="GO" id="GO:0000428">
    <property type="term" value="C:DNA-directed RNA polymerase complex"/>
    <property type="evidence" value="ECO:0007669"/>
    <property type="project" value="UniProtKB-KW"/>
</dbReference>
<evidence type="ECO:0000256" key="3">
    <source>
        <dbReference type="ARBA" id="ARBA00022640"/>
    </source>
</evidence>
<protein>
    <recommendedName>
        <fullName evidence="1">DNA-directed RNA polymerase</fullName>
        <ecNumber evidence="1">2.7.7.6</ecNumber>
    </recommendedName>
</protein>
<dbReference type="EMBL" id="JAWPEI010000012">
    <property type="protein sequence ID" value="KAK4709569.1"/>
    <property type="molecule type" value="Genomic_DNA"/>
</dbReference>
<dbReference type="EC" id="2.7.7.6" evidence="1"/>
<evidence type="ECO:0000256" key="4">
    <source>
        <dbReference type="ARBA" id="ARBA00022679"/>
    </source>
</evidence>
<dbReference type="Pfam" id="PF04998">
    <property type="entry name" value="RNA_pol_Rpb1_5"/>
    <property type="match status" value="1"/>
</dbReference>
<feature type="domain" description="RNA polymerase Rpb1" evidence="8">
    <location>
        <begin position="10"/>
        <end position="47"/>
    </location>
</feature>
<name>A0AAV9K8I2_9SOLN</name>
<comment type="caution">
    <text evidence="9">The sequence shown here is derived from an EMBL/GenBank/DDBJ whole genome shotgun (WGS) entry which is preliminary data.</text>
</comment>
<evidence type="ECO:0000313" key="10">
    <source>
        <dbReference type="Proteomes" id="UP001311915"/>
    </source>
</evidence>
<keyword evidence="6" id="KW-0862">Zinc</keyword>
<evidence type="ECO:0000259" key="8">
    <source>
        <dbReference type="Pfam" id="PF04998"/>
    </source>
</evidence>
<dbReference type="Proteomes" id="UP001311915">
    <property type="component" value="Unassembled WGS sequence"/>
</dbReference>
<reference evidence="9 10" key="1">
    <citation type="submission" date="2023-10" db="EMBL/GenBank/DDBJ databases">
        <title>Genome-Wide Identification Analysis in wild type Solanum Pinnatisectum Reveals Some Genes Defensing Phytophthora Infestans.</title>
        <authorList>
            <person name="Sun C."/>
        </authorList>
    </citation>
    <scope>NUCLEOTIDE SEQUENCE [LARGE SCALE GENOMIC DNA]</scope>
    <source>
        <strain evidence="9">LQN</strain>
        <tissue evidence="9">Leaf</tissue>
    </source>
</reference>
<evidence type="ECO:0000313" key="9">
    <source>
        <dbReference type="EMBL" id="KAK4709569.1"/>
    </source>
</evidence>
<keyword evidence="7" id="KW-0804">Transcription</keyword>
<dbReference type="InterPro" id="IPR050254">
    <property type="entry name" value="RNA_pol_beta''_euk"/>
</dbReference>
<sequence length="173" mass="19518">MIVILHSCDLVELRKVVGSIARQSIGESGTHLTLKTSHICGVFTGRTGEHVWASSNEKIKFNEDLIHPTHTCHGHPAFSLKSIIYNVDIPSKILLLVQNDQYVESVQVIAEKKMSDEKLFSCSILLFSLRIPRPFSCKFLSMNFKLVSPYLFHLLSPDENPLPFGLNILYVHT</sequence>
<keyword evidence="4" id="KW-0808">Transferase</keyword>
<organism evidence="9 10">
    <name type="scientific">Solanum pinnatisectum</name>
    <name type="common">tansyleaf nightshade</name>
    <dbReference type="NCBI Taxonomy" id="50273"/>
    <lineage>
        <taxon>Eukaryota</taxon>
        <taxon>Viridiplantae</taxon>
        <taxon>Streptophyta</taxon>
        <taxon>Embryophyta</taxon>
        <taxon>Tracheophyta</taxon>
        <taxon>Spermatophyta</taxon>
        <taxon>Magnoliopsida</taxon>
        <taxon>eudicotyledons</taxon>
        <taxon>Gunneridae</taxon>
        <taxon>Pentapetalae</taxon>
        <taxon>asterids</taxon>
        <taxon>lamiids</taxon>
        <taxon>Solanales</taxon>
        <taxon>Solanaceae</taxon>
        <taxon>Solanoideae</taxon>
        <taxon>Solaneae</taxon>
        <taxon>Solanum</taxon>
    </lineage>
</organism>
<evidence type="ECO:0000256" key="5">
    <source>
        <dbReference type="ARBA" id="ARBA00022695"/>
    </source>
</evidence>
<dbReference type="GO" id="GO:0003899">
    <property type="term" value="F:DNA-directed RNA polymerase activity"/>
    <property type="evidence" value="ECO:0007669"/>
    <property type="project" value="UniProtKB-EC"/>
</dbReference>
<dbReference type="AlphaFoldDB" id="A0AAV9K8I2"/>
<accession>A0AAV9K8I2</accession>
<dbReference type="PANTHER" id="PTHR34995">
    <property type="entry name" value="DNA-DIRECTED RNA POLYMERASE SUBUNIT BETA"/>
    <property type="match status" value="1"/>
</dbReference>
<keyword evidence="5" id="KW-0548">Nucleotidyltransferase</keyword>
<keyword evidence="10" id="KW-1185">Reference proteome</keyword>
<keyword evidence="2" id="KW-0240">DNA-directed RNA polymerase</keyword>
<evidence type="ECO:0000256" key="2">
    <source>
        <dbReference type="ARBA" id="ARBA00022478"/>
    </source>
</evidence>
<dbReference type="GO" id="GO:0006351">
    <property type="term" value="P:DNA-templated transcription"/>
    <property type="evidence" value="ECO:0007669"/>
    <property type="project" value="InterPro"/>
</dbReference>
<keyword evidence="3" id="KW-0934">Plastid</keyword>
<gene>
    <name evidence="9" type="ORF">R3W88_030494</name>
</gene>
<evidence type="ECO:0000256" key="6">
    <source>
        <dbReference type="ARBA" id="ARBA00022833"/>
    </source>
</evidence>
<dbReference type="InterPro" id="IPR007081">
    <property type="entry name" value="RNA_pol_Rpb1_5"/>
</dbReference>
<evidence type="ECO:0000256" key="1">
    <source>
        <dbReference type="ARBA" id="ARBA00012418"/>
    </source>
</evidence>
<dbReference type="GO" id="GO:0003677">
    <property type="term" value="F:DNA binding"/>
    <property type="evidence" value="ECO:0007669"/>
    <property type="project" value="InterPro"/>
</dbReference>
<proteinExistence type="predicted"/>